<proteinExistence type="predicted"/>
<gene>
    <name evidence="1" type="ORF">SAMN05444695_101439</name>
</gene>
<dbReference type="Proteomes" id="UP000183263">
    <property type="component" value="Unassembled WGS sequence"/>
</dbReference>
<evidence type="ECO:0000313" key="1">
    <source>
        <dbReference type="EMBL" id="SDH20791.1"/>
    </source>
</evidence>
<sequence>MTTDEVSRAEGTPADTDDRYSGELFRCVLDMAEAARREDSTRWIQARCRTHRADDSAYLTSMLLGLMIESDALRQGVHPADAWQRIRRDGPTSLP</sequence>
<reference evidence="1 2" key="1">
    <citation type="submission" date="2016-10" db="EMBL/GenBank/DDBJ databases">
        <authorList>
            <person name="de Groot N.N."/>
        </authorList>
    </citation>
    <scope>NUCLEOTIDE SEQUENCE [LARGE SCALE GENOMIC DNA]</scope>
    <source>
        <strain evidence="1 2">DSM 44892</strain>
    </source>
</reference>
<keyword evidence="2" id="KW-1185">Reference proteome</keyword>
<dbReference type="AlphaFoldDB" id="A0A1G8AIP1"/>
<protein>
    <submittedName>
        <fullName evidence="1">Uncharacterized protein</fullName>
    </submittedName>
</protein>
<dbReference type="RefSeq" id="WP_246442554.1">
    <property type="nucleotide sequence ID" value="NZ_CP048813.1"/>
</dbReference>
<name>A0A1G8AIP1_9NOCA</name>
<organism evidence="1 2">
    <name type="scientific">Rhodococcus triatomae</name>
    <dbReference type="NCBI Taxonomy" id="300028"/>
    <lineage>
        <taxon>Bacteria</taxon>
        <taxon>Bacillati</taxon>
        <taxon>Actinomycetota</taxon>
        <taxon>Actinomycetes</taxon>
        <taxon>Mycobacteriales</taxon>
        <taxon>Nocardiaceae</taxon>
        <taxon>Rhodococcus</taxon>
    </lineage>
</organism>
<accession>A0A1G8AIP1</accession>
<dbReference type="EMBL" id="FNDN01000001">
    <property type="protein sequence ID" value="SDH20791.1"/>
    <property type="molecule type" value="Genomic_DNA"/>
</dbReference>
<evidence type="ECO:0000313" key="2">
    <source>
        <dbReference type="Proteomes" id="UP000183263"/>
    </source>
</evidence>